<evidence type="ECO:0000313" key="1">
    <source>
        <dbReference type="EMBL" id="SVA36399.1"/>
    </source>
</evidence>
<reference evidence="1" key="1">
    <citation type="submission" date="2018-05" db="EMBL/GenBank/DDBJ databases">
        <authorList>
            <person name="Lanie J.A."/>
            <person name="Ng W.-L."/>
            <person name="Kazmierczak K.M."/>
            <person name="Andrzejewski T.M."/>
            <person name="Davidsen T.M."/>
            <person name="Wayne K.J."/>
            <person name="Tettelin H."/>
            <person name="Glass J.I."/>
            <person name="Rusch D."/>
            <person name="Podicherti R."/>
            <person name="Tsui H.-C.T."/>
            <person name="Winkler M.E."/>
        </authorList>
    </citation>
    <scope>NUCLEOTIDE SEQUENCE</scope>
</reference>
<sequence>IGISCLTNYGAGMEGAKLSHKDVLKTSNRVNKEFSRLVMEIV</sequence>
<name>A0A381V7Q6_9ZZZZ</name>
<protein>
    <recommendedName>
        <fullName evidence="2">Inosine-guanosine phosphorylase</fullName>
    </recommendedName>
</protein>
<evidence type="ECO:0008006" key="2">
    <source>
        <dbReference type="Google" id="ProtNLM"/>
    </source>
</evidence>
<dbReference type="AlphaFoldDB" id="A0A381V7Q6"/>
<dbReference type="SUPFAM" id="SSF53167">
    <property type="entry name" value="Purine and uridine phosphorylases"/>
    <property type="match status" value="1"/>
</dbReference>
<proteinExistence type="predicted"/>
<accession>A0A381V7Q6</accession>
<dbReference type="GO" id="GO:0009116">
    <property type="term" value="P:nucleoside metabolic process"/>
    <property type="evidence" value="ECO:0007669"/>
    <property type="project" value="InterPro"/>
</dbReference>
<dbReference type="GO" id="GO:0003824">
    <property type="term" value="F:catalytic activity"/>
    <property type="evidence" value="ECO:0007669"/>
    <property type="project" value="InterPro"/>
</dbReference>
<dbReference type="EMBL" id="UINC01008076">
    <property type="protein sequence ID" value="SVA36399.1"/>
    <property type="molecule type" value="Genomic_DNA"/>
</dbReference>
<dbReference type="InterPro" id="IPR035994">
    <property type="entry name" value="Nucleoside_phosphorylase_sf"/>
</dbReference>
<dbReference type="Gene3D" id="3.40.50.1580">
    <property type="entry name" value="Nucleoside phosphorylase domain"/>
    <property type="match status" value="1"/>
</dbReference>
<organism evidence="1">
    <name type="scientific">marine metagenome</name>
    <dbReference type="NCBI Taxonomy" id="408172"/>
    <lineage>
        <taxon>unclassified sequences</taxon>
        <taxon>metagenomes</taxon>
        <taxon>ecological metagenomes</taxon>
    </lineage>
</organism>
<gene>
    <name evidence="1" type="ORF">METZ01_LOCUS89253</name>
</gene>
<feature type="non-terminal residue" evidence="1">
    <location>
        <position position="1"/>
    </location>
</feature>